<dbReference type="AlphaFoldDB" id="A0A377FSV8"/>
<dbReference type="Proteomes" id="UP000254060">
    <property type="component" value="Unassembled WGS sequence"/>
</dbReference>
<gene>
    <name evidence="2" type="ORF">NCTC13163_01187</name>
</gene>
<name>A0A377FSV8_9BACL</name>
<accession>A0A377FSV8</accession>
<dbReference type="InterPro" id="IPR020017">
    <property type="entry name" value="XapX_domain"/>
</dbReference>
<protein>
    <submittedName>
        <fullName evidence="2">Uncharacterized protein conserved in bacteria</fullName>
    </submittedName>
</protein>
<organism evidence="2 3">
    <name type="scientific">Exiguobacterium aurantiacum</name>
    <dbReference type="NCBI Taxonomy" id="33987"/>
    <lineage>
        <taxon>Bacteria</taxon>
        <taxon>Bacillati</taxon>
        <taxon>Bacillota</taxon>
        <taxon>Bacilli</taxon>
        <taxon>Bacillales</taxon>
        <taxon>Bacillales Family XII. Incertae Sedis</taxon>
        <taxon>Exiguobacterium</taxon>
    </lineage>
</organism>
<dbReference type="RefSeq" id="WP_174233462.1">
    <property type="nucleotide sequence ID" value="NZ_UGGP01000001.1"/>
</dbReference>
<keyword evidence="1" id="KW-0472">Membrane</keyword>
<evidence type="ECO:0000256" key="1">
    <source>
        <dbReference type="SAM" id="Phobius"/>
    </source>
</evidence>
<reference evidence="2 3" key="1">
    <citation type="submission" date="2018-06" db="EMBL/GenBank/DDBJ databases">
        <authorList>
            <consortium name="Pathogen Informatics"/>
            <person name="Doyle S."/>
        </authorList>
    </citation>
    <scope>NUCLEOTIDE SEQUENCE [LARGE SCALE GENOMIC DNA]</scope>
    <source>
        <strain evidence="2 3">NCTC13163</strain>
    </source>
</reference>
<keyword evidence="1" id="KW-0812">Transmembrane</keyword>
<proteinExistence type="predicted"/>
<evidence type="ECO:0000313" key="3">
    <source>
        <dbReference type="Proteomes" id="UP000254060"/>
    </source>
</evidence>
<dbReference type="EMBL" id="UGGP01000001">
    <property type="protein sequence ID" value="STO07828.1"/>
    <property type="molecule type" value="Genomic_DNA"/>
</dbReference>
<dbReference type="NCBIfam" id="TIGR03510">
    <property type="entry name" value="XapX"/>
    <property type="match status" value="1"/>
</dbReference>
<evidence type="ECO:0000313" key="2">
    <source>
        <dbReference type="EMBL" id="STO07828.1"/>
    </source>
</evidence>
<sequence>MQELLLSLLAGLICGMIFTALKLPLPAPPVLPGVVGIFGVFLGMKVYQFALANWPF</sequence>
<dbReference type="InterPro" id="IPR009872">
    <property type="entry name" value="DUF1427"/>
</dbReference>
<feature type="transmembrane region" description="Helical" evidence="1">
    <location>
        <begin position="32"/>
        <end position="54"/>
    </location>
</feature>
<dbReference type="Pfam" id="PF07235">
    <property type="entry name" value="DUF1427"/>
    <property type="match status" value="1"/>
</dbReference>
<dbReference type="STRING" id="1397694.GCA_000702585_01691"/>
<keyword evidence="1" id="KW-1133">Transmembrane helix</keyword>